<dbReference type="RefSeq" id="WP_274638903.1">
    <property type="nucleotide sequence ID" value="NZ_JAIWJY010000001.1"/>
</dbReference>
<proteinExistence type="predicted"/>
<keyword evidence="3" id="KW-1185">Reference proteome</keyword>
<dbReference type="Proteomes" id="UP001149303">
    <property type="component" value="Unassembled WGS sequence"/>
</dbReference>
<feature type="transmembrane region" description="Helical" evidence="1">
    <location>
        <begin position="6"/>
        <end position="29"/>
    </location>
</feature>
<protein>
    <submittedName>
        <fullName evidence="2">Uncharacterized protein</fullName>
    </submittedName>
</protein>
<evidence type="ECO:0000313" key="3">
    <source>
        <dbReference type="Proteomes" id="UP001149303"/>
    </source>
</evidence>
<accession>A0A9X4INR8</accession>
<name>A0A9X4INR8_9FLAO</name>
<keyword evidence="1" id="KW-0472">Membrane</keyword>
<sequence>MSPHTWGFIGVLIGAFIGASASIITTIISNRNAIKIQSKLEKNNRELLFREF</sequence>
<gene>
    <name evidence="2" type="ORF">LCI24_01915</name>
</gene>
<evidence type="ECO:0000313" key="2">
    <source>
        <dbReference type="EMBL" id="MDE1205541.1"/>
    </source>
</evidence>
<dbReference type="EMBL" id="JAIWJY010000001">
    <property type="protein sequence ID" value="MDE1205541.1"/>
    <property type="molecule type" value="Genomic_DNA"/>
</dbReference>
<dbReference type="AlphaFoldDB" id="A0A9X4INR8"/>
<comment type="caution">
    <text evidence="2">The sequence shown here is derived from an EMBL/GenBank/DDBJ whole genome shotgun (WGS) entry which is preliminary data.</text>
</comment>
<reference evidence="2" key="1">
    <citation type="submission" date="2021-09" db="EMBL/GenBank/DDBJ databases">
        <authorList>
            <person name="Smyrli M."/>
        </authorList>
    </citation>
    <scope>NUCLEOTIDE SEQUENCE</scope>
    <source>
        <strain evidence="2">LAR25</strain>
    </source>
</reference>
<keyword evidence="1" id="KW-0812">Transmembrane</keyword>
<keyword evidence="1" id="KW-1133">Transmembrane helix</keyword>
<organism evidence="2 3">
    <name type="scientific">Tenacibaculum larymnensis</name>
    <dbReference type="NCBI Taxonomy" id="2878201"/>
    <lineage>
        <taxon>Bacteria</taxon>
        <taxon>Pseudomonadati</taxon>
        <taxon>Bacteroidota</taxon>
        <taxon>Flavobacteriia</taxon>
        <taxon>Flavobacteriales</taxon>
        <taxon>Flavobacteriaceae</taxon>
        <taxon>Tenacibaculum</taxon>
    </lineage>
</organism>
<evidence type="ECO:0000256" key="1">
    <source>
        <dbReference type="SAM" id="Phobius"/>
    </source>
</evidence>